<keyword evidence="16" id="KW-0325">Glycoprotein</keyword>
<comment type="subcellular location">
    <subcellularLocation>
        <location evidence="1">Membrane</location>
        <topology evidence="1">Single-pass membrane protein</topology>
    </subcellularLocation>
</comment>
<feature type="transmembrane region" description="Helical" evidence="24">
    <location>
        <begin position="207"/>
        <end position="229"/>
    </location>
</feature>
<feature type="binding site" evidence="20">
    <location>
        <begin position="321"/>
        <end position="328"/>
    </location>
    <ligand>
        <name>ATP</name>
        <dbReference type="ChEBI" id="CHEBI:30616"/>
    </ligand>
</feature>
<dbReference type="SMART" id="SM00219">
    <property type="entry name" value="TyrKc"/>
    <property type="match status" value="1"/>
</dbReference>
<dbReference type="KEGG" id="btab:109038511"/>
<dbReference type="Proteomes" id="UP001152759">
    <property type="component" value="Chromosome 6"/>
</dbReference>
<evidence type="ECO:0000256" key="5">
    <source>
        <dbReference type="ARBA" id="ARBA00022692"/>
    </source>
</evidence>
<dbReference type="InterPro" id="IPR036179">
    <property type="entry name" value="Ig-like_dom_sf"/>
</dbReference>
<evidence type="ECO:0000256" key="18">
    <source>
        <dbReference type="ARBA" id="ARBA00051243"/>
    </source>
</evidence>
<evidence type="ECO:0000256" key="17">
    <source>
        <dbReference type="ARBA" id="ARBA00023319"/>
    </source>
</evidence>
<dbReference type="PANTHER" id="PTHR24416">
    <property type="entry name" value="TYROSINE-PROTEIN KINASE RECEPTOR"/>
    <property type="match status" value="1"/>
</dbReference>
<evidence type="ECO:0000313" key="27">
    <source>
        <dbReference type="EMBL" id="CAH0391291.1"/>
    </source>
</evidence>
<keyword evidence="14" id="KW-1015">Disulfide bond</keyword>
<feature type="active site" description="Proton acceptor" evidence="19">
    <location>
        <position position="458"/>
    </location>
</feature>
<evidence type="ECO:0000256" key="19">
    <source>
        <dbReference type="PIRSR" id="PIRSR000615-1"/>
    </source>
</evidence>
<evidence type="ECO:0000256" key="13">
    <source>
        <dbReference type="ARBA" id="ARBA00023137"/>
    </source>
</evidence>
<dbReference type="InterPro" id="IPR008266">
    <property type="entry name" value="Tyr_kinase_AS"/>
</dbReference>
<evidence type="ECO:0000259" key="26">
    <source>
        <dbReference type="PROSITE" id="PS50835"/>
    </source>
</evidence>
<evidence type="ECO:0000256" key="9">
    <source>
        <dbReference type="ARBA" id="ARBA00022777"/>
    </source>
</evidence>
<keyword evidence="9" id="KW-0418">Kinase</keyword>
<evidence type="ECO:0000256" key="20">
    <source>
        <dbReference type="PIRSR" id="PIRSR000615-2"/>
    </source>
</evidence>
<feature type="binding site" evidence="21">
    <location>
        <position position="463"/>
    </location>
    <ligand>
        <name>Mg(2+)</name>
        <dbReference type="ChEBI" id="CHEBI:18420"/>
    </ligand>
</feature>
<dbReference type="GO" id="GO:0004714">
    <property type="term" value="F:transmembrane receptor protein tyrosine kinase activity"/>
    <property type="evidence" value="ECO:0007669"/>
    <property type="project" value="UniProtKB-EC"/>
</dbReference>
<feature type="domain" description="Ig-like" evidence="26">
    <location>
        <begin position="91"/>
        <end position="184"/>
    </location>
</feature>
<dbReference type="InterPro" id="IPR001245">
    <property type="entry name" value="Ser-Thr/Tyr_kinase_cat_dom"/>
</dbReference>
<dbReference type="SMART" id="SM00409">
    <property type="entry name" value="IG"/>
    <property type="match status" value="2"/>
</dbReference>
<dbReference type="InterPro" id="IPR003599">
    <property type="entry name" value="Ig_sub"/>
</dbReference>
<evidence type="ECO:0000256" key="1">
    <source>
        <dbReference type="ARBA" id="ARBA00004167"/>
    </source>
</evidence>
<dbReference type="InterPro" id="IPR013783">
    <property type="entry name" value="Ig-like_fold"/>
</dbReference>
<dbReference type="AlphaFoldDB" id="A0A9P0ACA0"/>
<dbReference type="InterPro" id="IPR013098">
    <property type="entry name" value="Ig_I-set"/>
</dbReference>
<keyword evidence="10 20" id="KW-0067">ATP-binding</keyword>
<dbReference type="EMBL" id="OU963867">
    <property type="protein sequence ID" value="CAH0391291.1"/>
    <property type="molecule type" value="Genomic_DNA"/>
</dbReference>
<evidence type="ECO:0000256" key="11">
    <source>
        <dbReference type="ARBA" id="ARBA00022989"/>
    </source>
</evidence>
<dbReference type="GO" id="GO:0043235">
    <property type="term" value="C:receptor complex"/>
    <property type="evidence" value="ECO:0007669"/>
    <property type="project" value="TreeGrafter"/>
</dbReference>
<dbReference type="PRINTS" id="PR00109">
    <property type="entry name" value="TYRKINASE"/>
</dbReference>
<evidence type="ECO:0000256" key="6">
    <source>
        <dbReference type="ARBA" id="ARBA00022729"/>
    </source>
</evidence>
<protein>
    <recommendedName>
        <fullName evidence="2">receptor protein-tyrosine kinase</fullName>
        <ecNumber evidence="2">2.7.10.1</ecNumber>
    </recommendedName>
</protein>
<feature type="binding site" evidence="20 23">
    <location>
        <position position="348"/>
    </location>
    <ligand>
        <name>ATP</name>
        <dbReference type="ChEBI" id="CHEBI:30616"/>
    </ligand>
</feature>
<evidence type="ECO:0000313" key="28">
    <source>
        <dbReference type="Proteomes" id="UP001152759"/>
    </source>
</evidence>
<evidence type="ECO:0000256" key="14">
    <source>
        <dbReference type="ARBA" id="ARBA00023157"/>
    </source>
</evidence>
<reference evidence="27" key="1">
    <citation type="submission" date="2021-12" db="EMBL/GenBank/DDBJ databases">
        <authorList>
            <person name="King R."/>
        </authorList>
    </citation>
    <scope>NUCLEOTIDE SEQUENCE</scope>
</reference>
<dbReference type="Pfam" id="PF07714">
    <property type="entry name" value="PK_Tyr_Ser-Thr"/>
    <property type="match status" value="1"/>
</dbReference>
<evidence type="ECO:0000256" key="2">
    <source>
        <dbReference type="ARBA" id="ARBA00011902"/>
    </source>
</evidence>
<dbReference type="SUPFAM" id="SSF56112">
    <property type="entry name" value="Protein kinase-like (PK-like)"/>
    <property type="match status" value="1"/>
</dbReference>
<keyword evidence="13" id="KW-0829">Tyrosine-protein kinase</keyword>
<dbReference type="FunFam" id="2.60.40.10:FF:000020">
    <property type="entry name" value="Fibroblast growth factor receptor"/>
    <property type="match status" value="1"/>
</dbReference>
<dbReference type="GO" id="GO:0005524">
    <property type="term" value="F:ATP binding"/>
    <property type="evidence" value="ECO:0007669"/>
    <property type="project" value="UniProtKB-UniRule"/>
</dbReference>
<comment type="catalytic activity">
    <reaction evidence="18">
        <text>L-tyrosyl-[protein] + ATP = O-phospho-L-tyrosyl-[protein] + ADP + H(+)</text>
        <dbReference type="Rhea" id="RHEA:10596"/>
        <dbReference type="Rhea" id="RHEA-COMP:10136"/>
        <dbReference type="Rhea" id="RHEA-COMP:20101"/>
        <dbReference type="ChEBI" id="CHEBI:15378"/>
        <dbReference type="ChEBI" id="CHEBI:30616"/>
        <dbReference type="ChEBI" id="CHEBI:46858"/>
        <dbReference type="ChEBI" id="CHEBI:61978"/>
        <dbReference type="ChEBI" id="CHEBI:456216"/>
        <dbReference type="EC" id="2.7.10.1"/>
    </reaction>
</comment>
<keyword evidence="17" id="KW-0393">Immunoglobulin domain</keyword>
<sequence length="629" mass="71035">MHRIVNKPAGNTLRLKCPATGNPAPNITWFKDGVSNFTRHLGLVRYHGWGMAMDDIVVNDSGYYTCRICNYLGCIEFSSKVDVKERVQHRPILTDPPENATELVGATVTFSCLFLSDLHHHVDWYKGFISDNDTEISKEMVMTVKDGQPAEYLTLTNITHDDEGWYTCIASNGLGNTTASAYLAVLDEFPPDPVVTLAASDSFNERLLWGLCIAFVFTVLFVGCVITVFRTKLRREKQEKNQAMEIARAAIVSVWTKKVIIEKQEQSEMGNELMMPIVKIEKQMCKNKKASDVSSMSEYELPLDSDWEFPRDKLSIGKILGEGAFGKVVRAEADGIVQLGVSTTVAIKMLKEGHTDAEMMDLISEMEVMKMIGKHVNIINLLGCCTQHGPLYVIVEFAPHGNLRDFLRSRRPSSGSGYEPAIGSGQQAYLTQKDLVCFAYQVARGMEYLASRCCIHRDLAARNVLVSEHYVLKIADFGLARDIHNHDYYRKTTDGRLPVKWMAPEALFHRLYTSQSDVWSYGVLLWEIMTLGGTPYPSVPSVEKLFQLLRSGHRMEKPPYCSLEIYLLMRDCWSYQPSERPHFSEIVQEIDKILTVTTNEEYLDLGLPQLDTPPSSDESLDKVQYPCLI</sequence>
<gene>
    <name evidence="27" type="ORF">BEMITA_LOCUS9926</name>
</gene>
<dbReference type="FunFam" id="3.30.200.20:FF:000814">
    <property type="entry name" value="Fibroblast growth factor receptor 2"/>
    <property type="match status" value="1"/>
</dbReference>
<feature type="domain" description="Protein kinase" evidence="25">
    <location>
        <begin position="314"/>
        <end position="594"/>
    </location>
</feature>
<feature type="site" description="Important for interaction with phosphotyrosine-binding proteins" evidence="22">
    <location>
        <position position="602"/>
    </location>
</feature>
<evidence type="ECO:0000256" key="7">
    <source>
        <dbReference type="ARBA" id="ARBA00022737"/>
    </source>
</evidence>
<dbReference type="InterPro" id="IPR011009">
    <property type="entry name" value="Kinase-like_dom_sf"/>
</dbReference>
<dbReference type="InterPro" id="IPR003598">
    <property type="entry name" value="Ig_sub2"/>
</dbReference>
<dbReference type="Gene3D" id="1.10.510.10">
    <property type="entry name" value="Transferase(Phosphotransferase) domain 1"/>
    <property type="match status" value="1"/>
</dbReference>
<keyword evidence="6" id="KW-0732">Signal</keyword>
<dbReference type="Pfam" id="PF07679">
    <property type="entry name" value="I-set"/>
    <property type="match status" value="2"/>
</dbReference>
<feature type="domain" description="Ig-like" evidence="26">
    <location>
        <begin position="10"/>
        <end position="82"/>
    </location>
</feature>
<keyword evidence="21" id="KW-0479">Metal-binding</keyword>
<dbReference type="InterPro" id="IPR007110">
    <property type="entry name" value="Ig-like_dom"/>
</dbReference>
<keyword evidence="28" id="KW-1185">Reference proteome</keyword>
<keyword evidence="8 20" id="KW-0547">Nucleotide-binding</keyword>
<dbReference type="InterPro" id="IPR017441">
    <property type="entry name" value="Protein_kinase_ATP_BS"/>
</dbReference>
<name>A0A9P0ACA0_BEMTA</name>
<evidence type="ECO:0000256" key="10">
    <source>
        <dbReference type="ARBA" id="ARBA00022840"/>
    </source>
</evidence>
<evidence type="ECO:0000256" key="3">
    <source>
        <dbReference type="ARBA" id="ARBA00022553"/>
    </source>
</evidence>
<dbReference type="InterPro" id="IPR050122">
    <property type="entry name" value="RTK"/>
</dbReference>
<keyword evidence="15" id="KW-0675">Receptor</keyword>
<dbReference type="PIRSF" id="PIRSF000615">
    <property type="entry name" value="TyrPK_CSF1-R"/>
    <property type="match status" value="1"/>
</dbReference>
<dbReference type="PROSITE" id="PS50011">
    <property type="entry name" value="PROTEIN_KINASE_DOM"/>
    <property type="match status" value="1"/>
</dbReference>
<organism evidence="27 28">
    <name type="scientific">Bemisia tabaci</name>
    <name type="common">Sweetpotato whitefly</name>
    <name type="synonym">Aleurodes tabaci</name>
    <dbReference type="NCBI Taxonomy" id="7038"/>
    <lineage>
        <taxon>Eukaryota</taxon>
        <taxon>Metazoa</taxon>
        <taxon>Ecdysozoa</taxon>
        <taxon>Arthropoda</taxon>
        <taxon>Hexapoda</taxon>
        <taxon>Insecta</taxon>
        <taxon>Pterygota</taxon>
        <taxon>Neoptera</taxon>
        <taxon>Paraneoptera</taxon>
        <taxon>Hemiptera</taxon>
        <taxon>Sternorrhyncha</taxon>
        <taxon>Aleyrodoidea</taxon>
        <taxon>Aleyrodidae</taxon>
        <taxon>Aleyrodinae</taxon>
        <taxon>Bemisia</taxon>
    </lineage>
</organism>
<dbReference type="PROSITE" id="PS00107">
    <property type="entry name" value="PROTEIN_KINASE_ATP"/>
    <property type="match status" value="1"/>
</dbReference>
<evidence type="ECO:0000256" key="23">
    <source>
        <dbReference type="PROSITE-ProRule" id="PRU10141"/>
    </source>
</evidence>
<dbReference type="FunFam" id="2.60.40.10:FF:000016">
    <property type="entry name" value="Fibroblast growth factor receptor"/>
    <property type="match status" value="1"/>
</dbReference>
<dbReference type="PROSITE" id="PS00109">
    <property type="entry name" value="PROTEIN_KINASE_TYR"/>
    <property type="match status" value="1"/>
</dbReference>
<keyword evidence="5 24" id="KW-0812">Transmembrane</keyword>
<dbReference type="EC" id="2.7.10.1" evidence="2"/>
<evidence type="ECO:0000256" key="24">
    <source>
        <dbReference type="SAM" id="Phobius"/>
    </source>
</evidence>
<dbReference type="Gene3D" id="2.60.40.10">
    <property type="entry name" value="Immunoglobulins"/>
    <property type="match status" value="2"/>
</dbReference>
<keyword evidence="11 24" id="KW-1133">Transmembrane helix</keyword>
<dbReference type="InterPro" id="IPR020635">
    <property type="entry name" value="Tyr_kinase_cat_dom"/>
</dbReference>
<dbReference type="SUPFAM" id="SSF48726">
    <property type="entry name" value="Immunoglobulin"/>
    <property type="match status" value="2"/>
</dbReference>
<keyword evidence="3" id="KW-0597">Phosphoprotein</keyword>
<evidence type="ECO:0000256" key="8">
    <source>
        <dbReference type="ARBA" id="ARBA00022741"/>
    </source>
</evidence>
<evidence type="ECO:0000256" key="22">
    <source>
        <dbReference type="PIRSR" id="PIRSR000615-4"/>
    </source>
</evidence>
<dbReference type="InterPro" id="IPR000719">
    <property type="entry name" value="Prot_kinase_dom"/>
</dbReference>
<keyword evidence="4" id="KW-0808">Transferase</keyword>
<dbReference type="FunFam" id="1.10.510.10:FF:000007">
    <property type="entry name" value="Fibroblast growth factor receptor"/>
    <property type="match status" value="1"/>
</dbReference>
<keyword evidence="12 24" id="KW-0472">Membrane</keyword>
<accession>A0A9P0ACA0</accession>
<evidence type="ECO:0000256" key="16">
    <source>
        <dbReference type="ARBA" id="ARBA00023180"/>
    </source>
</evidence>
<dbReference type="SMART" id="SM00408">
    <property type="entry name" value="IGc2"/>
    <property type="match status" value="2"/>
</dbReference>
<dbReference type="GO" id="GO:0005886">
    <property type="term" value="C:plasma membrane"/>
    <property type="evidence" value="ECO:0007669"/>
    <property type="project" value="TreeGrafter"/>
</dbReference>
<evidence type="ECO:0000256" key="21">
    <source>
        <dbReference type="PIRSR" id="PIRSR000615-3"/>
    </source>
</evidence>
<dbReference type="GO" id="GO:0046872">
    <property type="term" value="F:metal ion binding"/>
    <property type="evidence" value="ECO:0007669"/>
    <property type="project" value="UniProtKB-KW"/>
</dbReference>
<dbReference type="PROSITE" id="PS50835">
    <property type="entry name" value="IG_LIKE"/>
    <property type="match status" value="2"/>
</dbReference>
<feature type="binding site" evidence="20">
    <location>
        <position position="462"/>
    </location>
    <ligand>
        <name>ATP</name>
        <dbReference type="ChEBI" id="CHEBI:30616"/>
    </ligand>
</feature>
<evidence type="ECO:0000256" key="15">
    <source>
        <dbReference type="ARBA" id="ARBA00023170"/>
    </source>
</evidence>
<dbReference type="GO" id="GO:0007169">
    <property type="term" value="P:cell surface receptor protein tyrosine kinase signaling pathway"/>
    <property type="evidence" value="ECO:0007669"/>
    <property type="project" value="TreeGrafter"/>
</dbReference>
<keyword evidence="7" id="KW-0677">Repeat</keyword>
<feature type="binding site" evidence="21">
    <location>
        <position position="476"/>
    </location>
    <ligand>
        <name>Mg(2+)</name>
        <dbReference type="ChEBI" id="CHEBI:18420"/>
    </ligand>
</feature>
<proteinExistence type="predicted"/>
<evidence type="ECO:0000259" key="25">
    <source>
        <dbReference type="PROSITE" id="PS50011"/>
    </source>
</evidence>
<evidence type="ECO:0000256" key="4">
    <source>
        <dbReference type="ARBA" id="ARBA00022679"/>
    </source>
</evidence>
<dbReference type="PANTHER" id="PTHR24416:SF550">
    <property type="entry name" value="FIBROBLAST GROWTH FACTOR RECEPTOR HOMOLOG 1-RELATED"/>
    <property type="match status" value="1"/>
</dbReference>
<keyword evidence="21" id="KW-0460">Magnesium</keyword>
<dbReference type="Gene3D" id="3.30.200.20">
    <property type="entry name" value="Phosphorylase Kinase, domain 1"/>
    <property type="match status" value="1"/>
</dbReference>
<evidence type="ECO:0000256" key="12">
    <source>
        <dbReference type="ARBA" id="ARBA00023136"/>
    </source>
</evidence>